<comment type="similarity">
    <text evidence="2">Belongs to the ABC transporter superfamily.</text>
</comment>
<dbReference type="InterPro" id="IPR027417">
    <property type="entry name" value="P-loop_NTPase"/>
</dbReference>
<reference evidence="11 12" key="2">
    <citation type="journal article" date="2024" name="Int. J. Syst. Evol. Microbiol.">
        <title>Promethearchaeum syntrophicum gen. nov., sp. nov., an anaerobic, obligately syntrophic archaeon, the first isolate of the lineage 'Asgard' archaea, and proposal of the new archaeal phylum Promethearchaeota phyl. nov. and kingdom Promethearchaeati regn. nov.</title>
        <authorList>
            <person name="Imachi H."/>
            <person name="Nobu M.K."/>
            <person name="Kato S."/>
            <person name="Takaki Y."/>
            <person name="Miyazaki M."/>
            <person name="Miyata M."/>
            <person name="Ogawara M."/>
            <person name="Saito Y."/>
            <person name="Sakai S."/>
            <person name="Tahara Y.O."/>
            <person name="Takano Y."/>
            <person name="Tasumi E."/>
            <person name="Uematsu K."/>
            <person name="Yoshimura T."/>
            <person name="Itoh T."/>
            <person name="Ohkuma M."/>
            <person name="Takai K."/>
        </authorList>
    </citation>
    <scope>NUCLEOTIDE SEQUENCE [LARGE SCALE GENOMIC DNA]</scope>
    <source>
        <strain evidence="11 12">MK-D1</strain>
    </source>
</reference>
<dbReference type="InterPro" id="IPR050095">
    <property type="entry name" value="ECF_ABC_transporter_ATP-bd"/>
</dbReference>
<name>A0A5B9D9P1_9ARCH</name>
<feature type="domain" description="ABC transporter" evidence="10">
    <location>
        <begin position="7"/>
        <end position="240"/>
    </location>
</feature>
<keyword evidence="8" id="KW-0472">Membrane</keyword>
<dbReference type="OrthoDB" id="35850at2157"/>
<dbReference type="Gene3D" id="3.40.50.300">
    <property type="entry name" value="P-loop containing nucleotide triphosphate hydrolases"/>
    <property type="match status" value="1"/>
</dbReference>
<keyword evidence="4" id="KW-1003">Cell membrane</keyword>
<evidence type="ECO:0000313" key="12">
    <source>
        <dbReference type="Proteomes" id="UP000321408"/>
    </source>
</evidence>
<keyword evidence="7" id="KW-1278">Translocase</keyword>
<dbReference type="AlphaFoldDB" id="A0A5B9D9P1"/>
<dbReference type="PANTHER" id="PTHR43553">
    <property type="entry name" value="HEAVY METAL TRANSPORTER"/>
    <property type="match status" value="1"/>
</dbReference>
<evidence type="ECO:0000313" key="11">
    <source>
        <dbReference type="EMBL" id="QEE15822.1"/>
    </source>
</evidence>
<dbReference type="InterPro" id="IPR003593">
    <property type="entry name" value="AAA+_ATPase"/>
</dbReference>
<dbReference type="EMBL" id="CP042905">
    <property type="protein sequence ID" value="QEE15822.1"/>
    <property type="molecule type" value="Genomic_DNA"/>
</dbReference>
<dbReference type="GO" id="GO:0016887">
    <property type="term" value="F:ATP hydrolysis activity"/>
    <property type="evidence" value="ECO:0007669"/>
    <property type="project" value="InterPro"/>
</dbReference>
<dbReference type="Proteomes" id="UP000321408">
    <property type="component" value="Chromosome"/>
</dbReference>
<proteinExistence type="inferred from homology"/>
<evidence type="ECO:0000256" key="9">
    <source>
        <dbReference type="ARBA" id="ARBA00025157"/>
    </source>
</evidence>
<dbReference type="PROSITE" id="PS50893">
    <property type="entry name" value="ABC_TRANSPORTER_2"/>
    <property type="match status" value="1"/>
</dbReference>
<comment type="subcellular location">
    <subcellularLocation>
        <location evidence="1">Cell membrane</location>
        <topology evidence="1">Peripheral membrane protein</topology>
    </subcellularLocation>
</comment>
<evidence type="ECO:0000256" key="6">
    <source>
        <dbReference type="ARBA" id="ARBA00022840"/>
    </source>
</evidence>
<organism evidence="11 12">
    <name type="scientific">Promethearchaeum syntrophicum</name>
    <dbReference type="NCBI Taxonomy" id="2594042"/>
    <lineage>
        <taxon>Archaea</taxon>
        <taxon>Promethearchaeati</taxon>
        <taxon>Promethearchaeota</taxon>
        <taxon>Promethearchaeia</taxon>
        <taxon>Promethearchaeales</taxon>
        <taxon>Promethearchaeaceae</taxon>
        <taxon>Promethearchaeum</taxon>
    </lineage>
</organism>
<dbReference type="Pfam" id="PF00005">
    <property type="entry name" value="ABC_tran"/>
    <property type="match status" value="1"/>
</dbReference>
<dbReference type="FunFam" id="3.40.50.300:FF:000224">
    <property type="entry name" value="Energy-coupling factor transporter ATP-binding protein EcfA"/>
    <property type="match status" value="1"/>
</dbReference>
<evidence type="ECO:0000256" key="1">
    <source>
        <dbReference type="ARBA" id="ARBA00004202"/>
    </source>
</evidence>
<dbReference type="InterPro" id="IPR017871">
    <property type="entry name" value="ABC_transporter-like_CS"/>
</dbReference>
<dbReference type="GO" id="GO:0042626">
    <property type="term" value="F:ATPase-coupled transmembrane transporter activity"/>
    <property type="evidence" value="ECO:0007669"/>
    <property type="project" value="TreeGrafter"/>
</dbReference>
<dbReference type="PROSITE" id="PS00211">
    <property type="entry name" value="ABC_TRANSPORTER_1"/>
    <property type="match status" value="1"/>
</dbReference>
<dbReference type="SMART" id="SM00382">
    <property type="entry name" value="AAA"/>
    <property type="match status" value="1"/>
</dbReference>
<keyword evidence="12" id="KW-1185">Reference proteome</keyword>
<evidence type="ECO:0000256" key="8">
    <source>
        <dbReference type="ARBA" id="ARBA00023136"/>
    </source>
</evidence>
<dbReference type="RefSeq" id="WP_147662721.1">
    <property type="nucleotide sequence ID" value="NZ_CP042905.2"/>
</dbReference>
<evidence type="ECO:0000256" key="3">
    <source>
        <dbReference type="ARBA" id="ARBA00022448"/>
    </source>
</evidence>
<gene>
    <name evidence="11" type="ORF">DSAG12_01649</name>
</gene>
<evidence type="ECO:0000256" key="4">
    <source>
        <dbReference type="ARBA" id="ARBA00022475"/>
    </source>
</evidence>
<evidence type="ECO:0000256" key="2">
    <source>
        <dbReference type="ARBA" id="ARBA00005417"/>
    </source>
</evidence>
<sequence>MSNELQIKVKDLHFSFFPQHEILKGINLELKKGESLIILGENGSGKSTFFLNLLNLLPNYTGKIEISGKEVNRKNEKDIRKRVGIMFQNPNDQLFLPTVLQELEFGPSNLGINGKELKSRIKYVIDTLKLHNLIDKKTFHLSYGEKKKIAFASIFSMDPEIYLLDEPYANLDPRTKKEFSEIFENLNQKKKSMLIISHDLDKIPKFIKRTIVIHQGEILFDGLINDLYNKMEILQKANLDLPILSILYLKLKEELHLKEKMNFPRDINDFLELLKNTRKDN</sequence>
<dbReference type="CDD" id="cd03225">
    <property type="entry name" value="ABC_cobalt_CbiO_domain1"/>
    <property type="match status" value="1"/>
</dbReference>
<dbReference type="GO" id="GO:0005524">
    <property type="term" value="F:ATP binding"/>
    <property type="evidence" value="ECO:0007669"/>
    <property type="project" value="UniProtKB-KW"/>
</dbReference>
<keyword evidence="6 11" id="KW-0067">ATP-binding</keyword>
<evidence type="ECO:0000256" key="5">
    <source>
        <dbReference type="ARBA" id="ARBA00022741"/>
    </source>
</evidence>
<keyword evidence="5" id="KW-0547">Nucleotide-binding</keyword>
<comment type="function">
    <text evidence="9">Probably part of an ABC transporter complex. Responsible for energy coupling to the transport system.</text>
</comment>
<dbReference type="SUPFAM" id="SSF52540">
    <property type="entry name" value="P-loop containing nucleoside triphosphate hydrolases"/>
    <property type="match status" value="1"/>
</dbReference>
<evidence type="ECO:0000259" key="10">
    <source>
        <dbReference type="PROSITE" id="PS50893"/>
    </source>
</evidence>
<dbReference type="GO" id="GO:0043190">
    <property type="term" value="C:ATP-binding cassette (ABC) transporter complex"/>
    <property type="evidence" value="ECO:0007669"/>
    <property type="project" value="TreeGrafter"/>
</dbReference>
<reference evidence="11 12" key="1">
    <citation type="journal article" date="2020" name="Nature">
        <title>Isolation of an archaeon at the prokaryote-eukaryote interface.</title>
        <authorList>
            <person name="Imachi H."/>
            <person name="Nobu M.K."/>
            <person name="Nakahara N."/>
            <person name="Morono Y."/>
            <person name="Ogawara M."/>
            <person name="Takaki Y."/>
            <person name="Takano Y."/>
            <person name="Uematsu K."/>
            <person name="Ikuta T."/>
            <person name="Ito M."/>
            <person name="Matsui Y."/>
            <person name="Miyazaki M."/>
            <person name="Murata K."/>
            <person name="Saito Y."/>
            <person name="Sakai S."/>
            <person name="Song C."/>
            <person name="Tasumi E."/>
            <person name="Yamanaka Y."/>
            <person name="Yamaguchi T."/>
            <person name="Kamagata Y."/>
            <person name="Tamaki H."/>
            <person name="Takai K."/>
        </authorList>
    </citation>
    <scope>NUCLEOTIDE SEQUENCE [LARGE SCALE GENOMIC DNA]</scope>
    <source>
        <strain evidence="11 12">MK-D1</strain>
    </source>
</reference>
<dbReference type="InterPro" id="IPR015856">
    <property type="entry name" value="ABC_transpr_CbiO/EcfA_su"/>
</dbReference>
<dbReference type="GeneID" id="41329642"/>
<dbReference type="InterPro" id="IPR003439">
    <property type="entry name" value="ABC_transporter-like_ATP-bd"/>
</dbReference>
<dbReference type="KEGG" id="psyt:DSAG12_01649"/>
<keyword evidence="3" id="KW-0813">Transport</keyword>
<accession>A0A5B9D9P1</accession>
<dbReference type="PANTHER" id="PTHR43553:SF27">
    <property type="entry name" value="ENERGY-COUPLING FACTOR TRANSPORTER ATP-BINDING PROTEIN ECFA2"/>
    <property type="match status" value="1"/>
</dbReference>
<protein>
    <submittedName>
        <fullName evidence="11">Energy-coupling factor ABC transporter ATP-binding protein</fullName>
    </submittedName>
</protein>
<evidence type="ECO:0000256" key="7">
    <source>
        <dbReference type="ARBA" id="ARBA00022967"/>
    </source>
</evidence>